<evidence type="ECO:0000259" key="1">
    <source>
        <dbReference type="Pfam" id="PF01471"/>
    </source>
</evidence>
<gene>
    <name evidence="3" type="ORF">A3D71_02775</name>
</gene>
<dbReference type="GO" id="GO:0003993">
    <property type="term" value="F:acid phosphatase activity"/>
    <property type="evidence" value="ECO:0007669"/>
    <property type="project" value="InterPro"/>
</dbReference>
<evidence type="ECO:0000313" key="4">
    <source>
        <dbReference type="Proteomes" id="UP000177652"/>
    </source>
</evidence>
<dbReference type="Gene3D" id="2.60.40.380">
    <property type="entry name" value="Purple acid phosphatase-like, N-terminal"/>
    <property type="match status" value="1"/>
</dbReference>
<evidence type="ECO:0000313" key="3">
    <source>
        <dbReference type="EMBL" id="OGG66557.1"/>
    </source>
</evidence>
<dbReference type="EMBL" id="MFLK01000001">
    <property type="protein sequence ID" value="OGG66557.1"/>
    <property type="molecule type" value="Genomic_DNA"/>
</dbReference>
<sequence length="227" mass="23987">MKTTYKVNVLAIGWVCTLFVFVLSAFAFVNAQTTAIVIQMSPGDSGAQVSALQTFLAADSTVYPEGLVTGYYGALTMAAVERYQCKNGIVCSGDPASTGYGRVGPLTLAKIQSQGGGTVGGGVVPSFDVNAPILSTPAVTVASNAATVHWTTNEPARSRVLYATYRPALTYDAFASLSSFADPTFDFSSDVTLIGLMPNTIYYYVLESVDGNGNLQWGIDHSFRTNP</sequence>
<dbReference type="Pfam" id="PF16656">
    <property type="entry name" value="Pur_ac_phosph_N"/>
    <property type="match status" value="1"/>
</dbReference>
<dbReference type="Pfam" id="PF01471">
    <property type="entry name" value="PG_binding_1"/>
    <property type="match status" value="1"/>
</dbReference>
<proteinExistence type="predicted"/>
<dbReference type="InterPro" id="IPR015914">
    <property type="entry name" value="PAPs_N"/>
</dbReference>
<reference evidence="3 4" key="1">
    <citation type="journal article" date="2016" name="Nat. Commun.">
        <title>Thousands of microbial genomes shed light on interconnected biogeochemical processes in an aquifer system.</title>
        <authorList>
            <person name="Anantharaman K."/>
            <person name="Brown C.T."/>
            <person name="Hug L.A."/>
            <person name="Sharon I."/>
            <person name="Castelle C.J."/>
            <person name="Probst A.J."/>
            <person name="Thomas B.C."/>
            <person name="Singh A."/>
            <person name="Wilkins M.J."/>
            <person name="Karaoz U."/>
            <person name="Brodie E.L."/>
            <person name="Williams K.H."/>
            <person name="Hubbard S.S."/>
            <person name="Banfield J.F."/>
        </authorList>
    </citation>
    <scope>NUCLEOTIDE SEQUENCE [LARGE SCALE GENOMIC DNA]</scope>
</reference>
<dbReference type="SUPFAM" id="SSF47090">
    <property type="entry name" value="PGBD-like"/>
    <property type="match status" value="1"/>
</dbReference>
<feature type="domain" description="Purple acid phosphatase N-terminal" evidence="2">
    <location>
        <begin position="142"/>
        <end position="225"/>
    </location>
</feature>
<dbReference type="STRING" id="1798497.A3D71_02775"/>
<protein>
    <recommendedName>
        <fullName evidence="5">Fibronectin type-III domain-containing protein</fullName>
    </recommendedName>
</protein>
<name>A0A1F6DYZ9_9BACT</name>
<dbReference type="Gene3D" id="1.10.101.10">
    <property type="entry name" value="PGBD-like superfamily/PGBD"/>
    <property type="match status" value="1"/>
</dbReference>
<accession>A0A1F6DYZ9</accession>
<organism evidence="3 4">
    <name type="scientific">Candidatus Kaiserbacteria bacterium RIFCSPHIGHO2_02_FULL_55_20</name>
    <dbReference type="NCBI Taxonomy" id="1798497"/>
    <lineage>
        <taxon>Bacteria</taxon>
        <taxon>Candidatus Kaiseribacteriota</taxon>
    </lineage>
</organism>
<feature type="domain" description="Peptidoglycan binding-like" evidence="1">
    <location>
        <begin position="45"/>
        <end position="93"/>
    </location>
</feature>
<dbReference type="InterPro" id="IPR002477">
    <property type="entry name" value="Peptidoglycan-bd-like"/>
</dbReference>
<dbReference type="InterPro" id="IPR036365">
    <property type="entry name" value="PGBD-like_sf"/>
</dbReference>
<dbReference type="GO" id="GO:0046872">
    <property type="term" value="F:metal ion binding"/>
    <property type="evidence" value="ECO:0007669"/>
    <property type="project" value="InterPro"/>
</dbReference>
<evidence type="ECO:0000259" key="2">
    <source>
        <dbReference type="Pfam" id="PF16656"/>
    </source>
</evidence>
<comment type="caution">
    <text evidence="3">The sequence shown here is derived from an EMBL/GenBank/DDBJ whole genome shotgun (WGS) entry which is preliminary data.</text>
</comment>
<dbReference type="SUPFAM" id="SSF49363">
    <property type="entry name" value="Purple acid phosphatase, N-terminal domain"/>
    <property type="match status" value="1"/>
</dbReference>
<dbReference type="AlphaFoldDB" id="A0A1F6DYZ9"/>
<dbReference type="InterPro" id="IPR008963">
    <property type="entry name" value="Purple_acid_Pase-like_N"/>
</dbReference>
<dbReference type="Proteomes" id="UP000177652">
    <property type="component" value="Unassembled WGS sequence"/>
</dbReference>
<evidence type="ECO:0008006" key="5">
    <source>
        <dbReference type="Google" id="ProtNLM"/>
    </source>
</evidence>
<dbReference type="InterPro" id="IPR036366">
    <property type="entry name" value="PGBDSf"/>
</dbReference>